<feature type="compositionally biased region" description="Acidic residues" evidence="1">
    <location>
        <begin position="258"/>
        <end position="267"/>
    </location>
</feature>
<feature type="region of interest" description="Disordered" evidence="1">
    <location>
        <begin position="85"/>
        <end position="926"/>
    </location>
</feature>
<feature type="compositionally biased region" description="Low complexity" evidence="1">
    <location>
        <begin position="393"/>
        <end position="409"/>
    </location>
</feature>
<reference evidence="2" key="1">
    <citation type="journal article" date="2020" name="BMC Genomics">
        <title>Correction to: Identification and distribution of gene clusters required for synthesis of sphingolipid metabolism inhibitors in diverse species of the filamentous fungus Fusarium.</title>
        <authorList>
            <person name="Kim H.S."/>
            <person name="Lohmar J.M."/>
            <person name="Busman M."/>
            <person name="Brown D.W."/>
            <person name="Naumann T.A."/>
            <person name="Divon H.H."/>
            <person name="Lysoe E."/>
            <person name="Uhlig S."/>
            <person name="Proctor R.H."/>
        </authorList>
    </citation>
    <scope>NUCLEOTIDE SEQUENCE</scope>
    <source>
        <strain evidence="2">NRRL 22465</strain>
    </source>
</reference>
<feature type="compositionally biased region" description="Basic and acidic residues" evidence="1">
    <location>
        <begin position="202"/>
        <end position="222"/>
    </location>
</feature>
<dbReference type="PRINTS" id="PR00929">
    <property type="entry name" value="ATHOOK"/>
</dbReference>
<dbReference type="InterPro" id="IPR017956">
    <property type="entry name" value="AT_hook_DNA-bd_motif"/>
</dbReference>
<feature type="compositionally biased region" description="Basic and acidic residues" evidence="1">
    <location>
        <begin position="783"/>
        <end position="794"/>
    </location>
</feature>
<accession>A0A8H4UMA9</accession>
<feature type="compositionally biased region" description="Low complexity" evidence="1">
    <location>
        <begin position="478"/>
        <end position="488"/>
    </location>
</feature>
<dbReference type="EMBL" id="JABEYC010000286">
    <property type="protein sequence ID" value="KAF4979591.1"/>
    <property type="molecule type" value="Genomic_DNA"/>
</dbReference>
<evidence type="ECO:0000256" key="1">
    <source>
        <dbReference type="SAM" id="MobiDB-lite"/>
    </source>
</evidence>
<proteinExistence type="predicted"/>
<feature type="compositionally biased region" description="Low complexity" evidence="1">
    <location>
        <begin position="835"/>
        <end position="846"/>
    </location>
</feature>
<feature type="region of interest" description="Disordered" evidence="1">
    <location>
        <begin position="1"/>
        <end position="21"/>
    </location>
</feature>
<feature type="compositionally biased region" description="Low complexity" evidence="1">
    <location>
        <begin position="439"/>
        <end position="449"/>
    </location>
</feature>
<evidence type="ECO:0000313" key="3">
    <source>
        <dbReference type="Proteomes" id="UP000635477"/>
    </source>
</evidence>
<organism evidence="2 3">
    <name type="scientific">Fusarium zealandicum</name>
    <dbReference type="NCBI Taxonomy" id="1053134"/>
    <lineage>
        <taxon>Eukaryota</taxon>
        <taxon>Fungi</taxon>
        <taxon>Dikarya</taxon>
        <taxon>Ascomycota</taxon>
        <taxon>Pezizomycotina</taxon>
        <taxon>Sordariomycetes</taxon>
        <taxon>Hypocreomycetidae</taxon>
        <taxon>Hypocreales</taxon>
        <taxon>Nectriaceae</taxon>
        <taxon>Fusarium</taxon>
        <taxon>Fusarium staphyleae species complex</taxon>
    </lineage>
</organism>
<feature type="compositionally biased region" description="Low complexity" evidence="1">
    <location>
        <begin position="271"/>
        <end position="294"/>
    </location>
</feature>
<evidence type="ECO:0000313" key="2">
    <source>
        <dbReference type="EMBL" id="KAF4979591.1"/>
    </source>
</evidence>
<feature type="compositionally biased region" description="Basic residues" evidence="1">
    <location>
        <begin position="860"/>
        <end position="871"/>
    </location>
</feature>
<sequence length="926" mass="96242">MDFNYGQDAASGSGSGASTNWLGFGGAAQRATVASSSPGAPNAIAGAAHDIELDDASFAESYRPETSPLFNPMFLTRTTAAEAAPSLGLSPNPAPSWPWQRDSSVLDGTFNNDSLASPTAPGLPIHTPGLSSPSVESESNDAPDPVRESIGEPAAFSPPHAPFSPLEESAARAETDAIFQQQTAEESQPDETAAPEPVLTETRIEIYEHTETIIQSSEKEPEPVPSQEADRAIVPGSDGVGETPQQTPPEPTMNGPEESAEEDEDLTQELSESQEPTPAAAAASGISQSALLSIESEATKRMSAPPGAIPSARTDSPHARRALSTPSQVVVELRSLSEPEKATFSSEMPASDDVDDSATPKSTTKRRRRTDKDLLVKAAGNATKGPRTRPSHASAPTSPAVKKAPASAAKRARKSMPATAVTADTPKKRGRPRKSDAVATPATAPTSTAKRGRPRKSDATPIAVPIVAKAQPARGRRAASASKATAGTPQKTTTVRVPRTAPKPRTVPTPQSGRTRKVTASDDVTPIATPATTPKRRGRPPKSAPQPEVGGPKSAGRATRSADATPAKKPGRVIKPSAVPSPIKRGRPARAAAVSSPKAEPKPATRRRGATKEPKDEQASAGAPVEAPKKRGRPARNAAVTETVKPAAEPKTRKRGRVAEAEDVPAEEPATKKRGRAAKAVKNEVKAPATKRTRGAAKAPEEVAAEPAPAKKRAVAATSKKMAKNAASGPEIASPKKRGRPTASPKVAEDVATETKKPGRPKRSAAQAETAPEPPTKKRRTNRQTEEPAPKEKAPATGRKTGRPAKVTKATPKEVAPTRAKSTRSKPEEPEVKPAAKPRGRAAAAKKSAETAVEEEPAKPKARGRPAKAKAGKGEIPSSKSADSPATKRGRGAKTETKAKGAGPTGVVKKGRAAQTGVRRGLRSRG</sequence>
<keyword evidence="3" id="KW-1185">Reference proteome</keyword>
<dbReference type="SMART" id="SM00384">
    <property type="entry name" value="AT_hook"/>
    <property type="match status" value="11"/>
</dbReference>
<dbReference type="GO" id="GO:0003677">
    <property type="term" value="F:DNA binding"/>
    <property type="evidence" value="ECO:0007669"/>
    <property type="project" value="InterPro"/>
</dbReference>
<dbReference type="AlphaFoldDB" id="A0A8H4UMA9"/>
<name>A0A8H4UMA9_9HYPO</name>
<feature type="compositionally biased region" description="Basic and acidic residues" evidence="1">
    <location>
        <begin position="747"/>
        <end position="757"/>
    </location>
</feature>
<dbReference type="OrthoDB" id="5102671at2759"/>
<dbReference type="Proteomes" id="UP000635477">
    <property type="component" value="Unassembled WGS sequence"/>
</dbReference>
<comment type="caution">
    <text evidence="2">The sequence shown here is derived from an EMBL/GenBank/DDBJ whole genome shotgun (WGS) entry which is preliminary data.</text>
</comment>
<reference evidence="2" key="2">
    <citation type="submission" date="2020-05" db="EMBL/GenBank/DDBJ databases">
        <authorList>
            <person name="Kim H.-S."/>
            <person name="Proctor R.H."/>
            <person name="Brown D.W."/>
        </authorList>
    </citation>
    <scope>NUCLEOTIDE SEQUENCE</scope>
    <source>
        <strain evidence="2">NRRL 22465</strain>
    </source>
</reference>
<gene>
    <name evidence="2" type="ORF">FZEAL_4220</name>
</gene>
<feature type="compositionally biased region" description="Low complexity" evidence="1">
    <location>
        <begin position="9"/>
        <end position="18"/>
    </location>
</feature>
<feature type="compositionally biased region" description="Basic and acidic residues" evidence="1">
    <location>
        <begin position="825"/>
        <end position="834"/>
    </location>
</feature>
<protein>
    <submittedName>
        <fullName evidence="2">Uncharacterized protein</fullName>
    </submittedName>
</protein>